<protein>
    <recommendedName>
        <fullName evidence="1">DUF1638 domain-containing protein</fullName>
    </recommendedName>
</protein>
<dbReference type="EMBL" id="PDPS01000021">
    <property type="protein sequence ID" value="PID58841.1"/>
    <property type="molecule type" value="Genomic_DNA"/>
</dbReference>
<accession>A0A2G6EAP8</accession>
<gene>
    <name evidence="2" type="ORF">CSB45_02245</name>
</gene>
<evidence type="ECO:0000313" key="2">
    <source>
        <dbReference type="EMBL" id="PID58841.1"/>
    </source>
</evidence>
<reference evidence="2 3" key="1">
    <citation type="submission" date="2017-10" db="EMBL/GenBank/DDBJ databases">
        <title>Novel microbial diversity and functional potential in the marine mammal oral microbiome.</title>
        <authorList>
            <person name="Dudek N.K."/>
            <person name="Sun C.L."/>
            <person name="Burstein D."/>
            <person name="Kantor R.S."/>
            <person name="Aliaga Goltsman D.S."/>
            <person name="Bik E.M."/>
            <person name="Thomas B.C."/>
            <person name="Banfield J.F."/>
            <person name="Relman D.A."/>
        </authorList>
    </citation>
    <scope>NUCLEOTIDE SEQUENCE [LARGE SCALE GENOMIC DNA]</scope>
    <source>
        <strain evidence="2">DOLZORAL124_49_17</strain>
    </source>
</reference>
<proteinExistence type="predicted"/>
<dbReference type="AlphaFoldDB" id="A0A2G6EAP8"/>
<dbReference type="Pfam" id="PF07796">
    <property type="entry name" value="DUF1638"/>
    <property type="match status" value="1"/>
</dbReference>
<evidence type="ECO:0000259" key="1">
    <source>
        <dbReference type="Pfam" id="PF07796"/>
    </source>
</evidence>
<dbReference type="InterPro" id="IPR012437">
    <property type="entry name" value="DUF1638"/>
</dbReference>
<name>A0A2G6EAP8_9BACT</name>
<comment type="caution">
    <text evidence="2">The sequence shown here is derived from an EMBL/GenBank/DDBJ whole genome shotgun (WGS) entry which is preliminary data.</text>
</comment>
<feature type="domain" description="DUF1638" evidence="1">
    <location>
        <begin position="43"/>
        <end position="225"/>
    </location>
</feature>
<dbReference type="Proteomes" id="UP000229740">
    <property type="component" value="Unassembled WGS sequence"/>
</dbReference>
<organism evidence="2 3">
    <name type="scientific">candidate division KSB3 bacterium</name>
    <dbReference type="NCBI Taxonomy" id="2044937"/>
    <lineage>
        <taxon>Bacteria</taxon>
        <taxon>candidate division KSB3</taxon>
    </lineage>
</organism>
<sequence length="254" mass="28755">MTHENNMNKNIMRLKCLACDALARIVYLCASQSSQIVDVELFRLGLHAHPTDLRKRLQQRIDKIEAKHYDAVIMAYGLCGRATAGLQAKTLPLVIPRAHDCITLFLGSREQYAEQFESCSGTYWYTRDYIERSTGAATPLSSGADMSVDLHDVYEGYVEKYGKDNAKYLMDVMGTWHNHYQRAVFIDMGISGNDNVEAQAREEAAKRGWTFERIAGSIVLIRRLLNADWEDDFLILKPGETLAMSYDQNIITSG</sequence>
<evidence type="ECO:0000313" key="3">
    <source>
        <dbReference type="Proteomes" id="UP000229740"/>
    </source>
</evidence>